<dbReference type="Proteomes" id="UP000241074">
    <property type="component" value="Chromosome"/>
</dbReference>
<evidence type="ECO:0000313" key="1">
    <source>
        <dbReference type="EMBL" id="AVP96567.1"/>
    </source>
</evidence>
<dbReference type="EMBL" id="CP027860">
    <property type="protein sequence ID" value="AVP96567.1"/>
    <property type="molecule type" value="Genomic_DNA"/>
</dbReference>
<name>A0A2P1PP14_9GAMM</name>
<gene>
    <name evidence="1" type="ORF">C7S18_04835</name>
</gene>
<organism evidence="1 2">
    <name type="scientific">Ahniella affigens</name>
    <dbReference type="NCBI Taxonomy" id="2021234"/>
    <lineage>
        <taxon>Bacteria</taxon>
        <taxon>Pseudomonadati</taxon>
        <taxon>Pseudomonadota</taxon>
        <taxon>Gammaproteobacteria</taxon>
        <taxon>Lysobacterales</taxon>
        <taxon>Rhodanobacteraceae</taxon>
        <taxon>Ahniella</taxon>
    </lineage>
</organism>
<accession>A0A2P1PP14</accession>
<evidence type="ECO:0000313" key="2">
    <source>
        <dbReference type="Proteomes" id="UP000241074"/>
    </source>
</evidence>
<reference evidence="1 2" key="1">
    <citation type="submission" date="2018-03" db="EMBL/GenBank/DDBJ databases">
        <title>Ahniella affigens gen. nov., sp. nov., a gammaproteobacterium isolated from sandy soil near a stream.</title>
        <authorList>
            <person name="Ko Y."/>
            <person name="Kim J.-H."/>
        </authorList>
    </citation>
    <scope>NUCLEOTIDE SEQUENCE [LARGE SCALE GENOMIC DNA]</scope>
    <source>
        <strain evidence="1 2">D13</strain>
    </source>
</reference>
<dbReference type="KEGG" id="xba:C7S18_04835"/>
<reference evidence="1 2" key="2">
    <citation type="submission" date="2018-03" db="EMBL/GenBank/DDBJ databases">
        <authorList>
            <person name="Keele B.F."/>
        </authorList>
    </citation>
    <scope>NUCLEOTIDE SEQUENCE [LARGE SCALE GENOMIC DNA]</scope>
    <source>
        <strain evidence="1 2">D13</strain>
    </source>
</reference>
<protein>
    <submittedName>
        <fullName evidence="1">Uncharacterized protein</fullName>
    </submittedName>
</protein>
<proteinExistence type="predicted"/>
<keyword evidence="2" id="KW-1185">Reference proteome</keyword>
<sequence length="154" mass="17345">MNLRVRRGGRWHWCAVQFLGMKQRVRRAFPPPQSRVAPLSALMSEADAQVDSTRKRILARMIGSDMLRRLLPGTDEAGAALTFRRPYVWLGELGHDDAMSGEALTSIGRETEAIGEWPAMLNQAERRGLPLIPPSDWIPKDPDALLLPEERGRH</sequence>
<dbReference type="AlphaFoldDB" id="A0A2P1PP14"/>